<dbReference type="GO" id="GO:0046856">
    <property type="term" value="P:phosphatidylinositol dephosphorylation"/>
    <property type="evidence" value="ECO:0007669"/>
    <property type="project" value="InterPro"/>
</dbReference>
<evidence type="ECO:0000259" key="2">
    <source>
        <dbReference type="PROSITE" id="PS51752"/>
    </source>
</evidence>
<keyword evidence="3" id="KW-0540">Nuclease</keyword>
<evidence type="ECO:0000256" key="1">
    <source>
        <dbReference type="SAM" id="SignalP"/>
    </source>
</evidence>
<reference evidence="3 4" key="1">
    <citation type="submission" date="2013-12" db="EMBL/GenBank/DDBJ databases">
        <authorList>
            <person name="Cubeta M."/>
            <person name="Pakala S."/>
            <person name="Fedorova N."/>
            <person name="Thomas E."/>
            <person name="Dean R."/>
            <person name="Jabaji S."/>
            <person name="Neate S."/>
            <person name="Toda T."/>
            <person name="Tavantzis S."/>
            <person name="Vilgalys R."/>
            <person name="Bharathan N."/>
            <person name="Pakala S."/>
            <person name="Losada L.S."/>
            <person name="Zafar N."/>
            <person name="Nierman W."/>
        </authorList>
    </citation>
    <scope>NUCLEOTIDE SEQUENCE [LARGE SCALE GENOMIC DNA]</scope>
    <source>
        <strain evidence="3 4">123E</strain>
    </source>
</reference>
<dbReference type="InterPro" id="IPR036691">
    <property type="entry name" value="Endo/exonu/phosph_ase_sf"/>
</dbReference>
<dbReference type="PROSITE" id="PS51752">
    <property type="entry name" value="JACALIN_LECTIN"/>
    <property type="match status" value="1"/>
</dbReference>
<dbReference type="GO" id="GO:0004527">
    <property type="term" value="F:exonuclease activity"/>
    <property type="evidence" value="ECO:0007669"/>
    <property type="project" value="UniProtKB-KW"/>
</dbReference>
<keyword evidence="1" id="KW-0732">Signal</keyword>
<evidence type="ECO:0000313" key="4">
    <source>
        <dbReference type="Proteomes" id="UP000027456"/>
    </source>
</evidence>
<evidence type="ECO:0000313" key="3">
    <source>
        <dbReference type="EMBL" id="KEP46033.1"/>
    </source>
</evidence>
<feature type="chain" id="PRO_5001698029" evidence="1">
    <location>
        <begin position="21"/>
        <end position="512"/>
    </location>
</feature>
<proteinExistence type="predicted"/>
<dbReference type="GO" id="GO:0016791">
    <property type="term" value="F:phosphatase activity"/>
    <property type="evidence" value="ECO:0007669"/>
    <property type="project" value="InterPro"/>
</dbReference>
<dbReference type="SUPFAM" id="SSF51101">
    <property type="entry name" value="Mannose-binding lectins"/>
    <property type="match status" value="1"/>
</dbReference>
<dbReference type="InterPro" id="IPR001229">
    <property type="entry name" value="Jacalin-like_lectin_dom"/>
</dbReference>
<dbReference type="AlphaFoldDB" id="A0A074RMT3"/>
<organism evidence="3 4">
    <name type="scientific">Rhizoctonia solani 123E</name>
    <dbReference type="NCBI Taxonomy" id="1423351"/>
    <lineage>
        <taxon>Eukaryota</taxon>
        <taxon>Fungi</taxon>
        <taxon>Dikarya</taxon>
        <taxon>Basidiomycota</taxon>
        <taxon>Agaricomycotina</taxon>
        <taxon>Agaricomycetes</taxon>
        <taxon>Cantharellales</taxon>
        <taxon>Ceratobasidiaceae</taxon>
        <taxon>Rhizoctonia</taxon>
    </lineage>
</organism>
<dbReference type="GO" id="GO:0004519">
    <property type="term" value="F:endonuclease activity"/>
    <property type="evidence" value="ECO:0007669"/>
    <property type="project" value="UniProtKB-KW"/>
</dbReference>
<dbReference type="InterPro" id="IPR000300">
    <property type="entry name" value="IPPc"/>
</dbReference>
<keyword evidence="3" id="KW-0255">Endonuclease</keyword>
<gene>
    <name evidence="3" type="ORF">V565_222470</name>
</gene>
<comment type="caution">
    <text evidence="3">The sequence shown here is derived from an EMBL/GenBank/DDBJ whole genome shotgun (WGS) entry which is preliminary data.</text>
</comment>
<keyword evidence="3" id="KW-0378">Hydrolase</keyword>
<dbReference type="SMART" id="SM00915">
    <property type="entry name" value="Jacalin"/>
    <property type="match status" value="1"/>
</dbReference>
<dbReference type="Pfam" id="PF22669">
    <property type="entry name" value="Exo_endo_phos2"/>
    <property type="match status" value="1"/>
</dbReference>
<dbReference type="Gene3D" id="3.60.10.10">
    <property type="entry name" value="Endonuclease/exonuclease/phosphatase"/>
    <property type="match status" value="1"/>
</dbReference>
<accession>A0A074RMT3</accession>
<protein>
    <submittedName>
        <fullName evidence="3">Endonuclease/exonuclease/phosphatase family protein</fullName>
    </submittedName>
</protein>
<dbReference type="Proteomes" id="UP000027456">
    <property type="component" value="Unassembled WGS sequence"/>
</dbReference>
<name>A0A074RMT3_9AGAM</name>
<dbReference type="OrthoDB" id="40902at2759"/>
<dbReference type="Pfam" id="PF01419">
    <property type="entry name" value="Jacalin"/>
    <property type="match status" value="1"/>
</dbReference>
<sequence length="512" mass="57037">MLRRLISLLAVCSLFLVATASTISFNVLTISVHGISTYIVPGDKGQREKDTKYIGQAMSRYDYGIVNVQEDFNYHATLYKYARFPFRTATSGGALFGTGLNTLSKYDWVDFSRLNWDQCGSAFADDCMIHRGFTYMRVRMRKGVYVDMYNLRASNGAPDDITPRHTNIKQLADFIDANSAGNAVIVFGDTYSRYTNAKDNIRILTTQNGLTDAWVQAIGGNPPAAGTRAMDCPKGVPHYIKCEVGEKVFYRGSRIINLNSTGFFYDTARFASPEGKPLTDYMHHPVRVEFAYNPNDEFLQSILHGGYQGTWFNDLAILPEAPVVSSIILRGASRLDRLIIVYTSNHVFQHGGWGGSDRTLYMDDDEYIKSFEVCWGQRGGNTSIFYARVVTNRRNAVQVGTRTESCAVSIAPSGHAIVGTYGKAGSEINRLGFIYAFAVSLCYRPTCRARLTLSARIALHHMVYSDCETDPGPMRRRPLSSVAFPQRRGRFCSVVRTKSNDGSGSLLHFGLT</sequence>
<feature type="domain" description="Jacalin-type lectin" evidence="2">
    <location>
        <begin position="298"/>
        <end position="437"/>
    </location>
</feature>
<keyword evidence="3" id="KW-0269">Exonuclease</keyword>
<dbReference type="SUPFAM" id="SSF56219">
    <property type="entry name" value="DNase I-like"/>
    <property type="match status" value="1"/>
</dbReference>
<dbReference type="InterPro" id="IPR036404">
    <property type="entry name" value="Jacalin-like_lectin_dom_sf"/>
</dbReference>
<keyword evidence="4" id="KW-1185">Reference proteome</keyword>
<feature type="signal peptide" evidence="1">
    <location>
        <begin position="1"/>
        <end position="20"/>
    </location>
</feature>
<dbReference type="EMBL" id="AZST01001317">
    <property type="protein sequence ID" value="KEP46033.1"/>
    <property type="molecule type" value="Genomic_DNA"/>
</dbReference>
<dbReference type="HOGENOM" id="CLU_032141_0_0_1"/>
<dbReference type="Gene3D" id="2.100.10.30">
    <property type="entry name" value="Jacalin-like lectin domain"/>
    <property type="match status" value="1"/>
</dbReference>